<dbReference type="InterPro" id="IPR000772">
    <property type="entry name" value="Ricin_B_lectin"/>
</dbReference>
<feature type="signal peptide" evidence="1">
    <location>
        <begin position="1"/>
        <end position="29"/>
    </location>
</feature>
<dbReference type="AlphaFoldDB" id="A0A919DIA9"/>
<keyword evidence="1" id="KW-0732">Signal</keyword>
<evidence type="ECO:0000313" key="3">
    <source>
        <dbReference type="EMBL" id="GHE45242.1"/>
    </source>
</evidence>
<feature type="domain" description="Ricin B lectin" evidence="2">
    <location>
        <begin position="63"/>
        <end position="118"/>
    </location>
</feature>
<dbReference type="RefSeq" id="WP_190134898.1">
    <property type="nucleotide sequence ID" value="NZ_BNBT01000012.1"/>
</dbReference>
<dbReference type="Proteomes" id="UP000608024">
    <property type="component" value="Unassembled WGS sequence"/>
</dbReference>
<dbReference type="GO" id="GO:0090729">
    <property type="term" value="F:toxin activity"/>
    <property type="evidence" value="ECO:0007669"/>
    <property type="project" value="UniProtKB-KW"/>
</dbReference>
<dbReference type="PROSITE" id="PS50231">
    <property type="entry name" value="RICIN_B_LECTIN"/>
    <property type="match status" value="1"/>
</dbReference>
<dbReference type="Gene3D" id="2.80.10.50">
    <property type="match status" value="1"/>
</dbReference>
<keyword evidence="4" id="KW-1185">Reference proteome</keyword>
<comment type="caution">
    <text evidence="3">The sequence shown here is derived from an EMBL/GenBank/DDBJ whole genome shotgun (WGS) entry which is preliminary data.</text>
</comment>
<evidence type="ECO:0000259" key="2">
    <source>
        <dbReference type="Pfam" id="PF14200"/>
    </source>
</evidence>
<protein>
    <recommendedName>
        <fullName evidence="2">Ricin B lectin domain-containing protein</fullName>
    </recommendedName>
</protein>
<proteinExistence type="predicted"/>
<feature type="chain" id="PRO_5037433889" description="Ricin B lectin domain-containing protein" evidence="1">
    <location>
        <begin position="30"/>
        <end position="165"/>
    </location>
</feature>
<organism evidence="3 4">
    <name type="scientific">Streptomyces longispororuber</name>
    <dbReference type="NCBI Taxonomy" id="68230"/>
    <lineage>
        <taxon>Bacteria</taxon>
        <taxon>Bacillati</taxon>
        <taxon>Actinomycetota</taxon>
        <taxon>Actinomycetes</taxon>
        <taxon>Kitasatosporales</taxon>
        <taxon>Streptomycetaceae</taxon>
        <taxon>Streptomyces</taxon>
    </lineage>
</organism>
<dbReference type="InterPro" id="IPR035992">
    <property type="entry name" value="Ricin_B-like_lectins"/>
</dbReference>
<evidence type="ECO:0000256" key="1">
    <source>
        <dbReference type="SAM" id="SignalP"/>
    </source>
</evidence>
<dbReference type="SUPFAM" id="SSF50370">
    <property type="entry name" value="Ricin B-like lectins"/>
    <property type="match status" value="1"/>
</dbReference>
<dbReference type="Pfam" id="PF14200">
    <property type="entry name" value="RicinB_lectin_2"/>
    <property type="match status" value="1"/>
</dbReference>
<reference evidence="3" key="1">
    <citation type="journal article" date="2014" name="Int. J. Syst. Evol. Microbiol.">
        <title>Complete genome sequence of Corynebacterium casei LMG S-19264T (=DSM 44701T), isolated from a smear-ripened cheese.</title>
        <authorList>
            <consortium name="US DOE Joint Genome Institute (JGI-PGF)"/>
            <person name="Walter F."/>
            <person name="Albersmeier A."/>
            <person name="Kalinowski J."/>
            <person name="Ruckert C."/>
        </authorList>
    </citation>
    <scope>NUCLEOTIDE SEQUENCE</scope>
    <source>
        <strain evidence="3">JCM 4784</strain>
    </source>
</reference>
<dbReference type="EMBL" id="BNBT01000012">
    <property type="protein sequence ID" value="GHE45242.1"/>
    <property type="molecule type" value="Genomic_DNA"/>
</dbReference>
<dbReference type="GO" id="GO:0009279">
    <property type="term" value="C:cell outer membrane"/>
    <property type="evidence" value="ECO:0007669"/>
    <property type="project" value="UniProtKB-SubCell"/>
</dbReference>
<gene>
    <name evidence="3" type="ORF">GCM10018785_13610</name>
</gene>
<evidence type="ECO:0000313" key="4">
    <source>
        <dbReference type="Proteomes" id="UP000608024"/>
    </source>
</evidence>
<sequence length="165" mass="18284">MKKFRLATVAAVGALVTGAGILAPATAEAAPSYWTFKNHRFNTCITAGDGDTAYGTHCQGWKRQQWDWIGGSHGIYHQLKNRETGKCLTTDFENPVNAVWTSACDTNKHQWWYYDADRKLLYNAKSGGGSTGFLRTSDVPDALYTSSYQDSPIGDAYFKWDGSHT</sequence>
<reference evidence="3" key="2">
    <citation type="submission" date="2020-09" db="EMBL/GenBank/DDBJ databases">
        <authorList>
            <person name="Sun Q."/>
            <person name="Ohkuma M."/>
        </authorList>
    </citation>
    <scope>NUCLEOTIDE SEQUENCE</scope>
    <source>
        <strain evidence="3">JCM 4784</strain>
    </source>
</reference>
<dbReference type="CDD" id="cd23415">
    <property type="entry name" value="beta-trefoil_Ricin_AH"/>
    <property type="match status" value="1"/>
</dbReference>
<accession>A0A919DIA9</accession>
<name>A0A919DIA9_9ACTN</name>